<keyword evidence="2" id="KW-1185">Reference proteome</keyword>
<reference evidence="1" key="1">
    <citation type="journal article" date="2019" name="bioRxiv">
        <title>The Genome of the Zebra Mussel, Dreissena polymorpha: A Resource for Invasive Species Research.</title>
        <authorList>
            <person name="McCartney M.A."/>
            <person name="Auch B."/>
            <person name="Kono T."/>
            <person name="Mallez S."/>
            <person name="Zhang Y."/>
            <person name="Obille A."/>
            <person name="Becker A."/>
            <person name="Abrahante J.E."/>
            <person name="Garbe J."/>
            <person name="Badalamenti J.P."/>
            <person name="Herman A."/>
            <person name="Mangelson H."/>
            <person name="Liachko I."/>
            <person name="Sullivan S."/>
            <person name="Sone E.D."/>
            <person name="Koren S."/>
            <person name="Silverstein K.A.T."/>
            <person name="Beckman K.B."/>
            <person name="Gohl D.M."/>
        </authorList>
    </citation>
    <scope>NUCLEOTIDE SEQUENCE</scope>
    <source>
        <strain evidence="1">Duluth1</strain>
        <tissue evidence="1">Whole animal</tissue>
    </source>
</reference>
<dbReference type="Proteomes" id="UP000828390">
    <property type="component" value="Unassembled WGS sequence"/>
</dbReference>
<reference evidence="1" key="2">
    <citation type="submission" date="2020-11" db="EMBL/GenBank/DDBJ databases">
        <authorList>
            <person name="McCartney M.A."/>
            <person name="Auch B."/>
            <person name="Kono T."/>
            <person name="Mallez S."/>
            <person name="Becker A."/>
            <person name="Gohl D.M."/>
            <person name="Silverstein K.A.T."/>
            <person name="Koren S."/>
            <person name="Bechman K.B."/>
            <person name="Herman A."/>
            <person name="Abrahante J.E."/>
            <person name="Garbe J."/>
        </authorList>
    </citation>
    <scope>NUCLEOTIDE SEQUENCE</scope>
    <source>
        <strain evidence="1">Duluth1</strain>
        <tissue evidence="1">Whole animal</tissue>
    </source>
</reference>
<proteinExistence type="predicted"/>
<accession>A0A9D4LN91</accession>
<dbReference type="AlphaFoldDB" id="A0A9D4LN91"/>
<protein>
    <submittedName>
        <fullName evidence="1">Uncharacterized protein</fullName>
    </submittedName>
</protein>
<evidence type="ECO:0000313" key="1">
    <source>
        <dbReference type="EMBL" id="KAH3861160.1"/>
    </source>
</evidence>
<sequence>MVNHTAECLWPRTGGSCVTEGHQGTNSRFRFFNRATRCIVRTSIAAESRTWCYEMAPGCMCHLMGNPALLQSTSLTSVLREGVFLWEAQLVPSYRWDISFYQFLFQILVSFLLDKLGKTVVRLQNQRGFQVHTGWTECKNIV</sequence>
<evidence type="ECO:0000313" key="2">
    <source>
        <dbReference type="Proteomes" id="UP000828390"/>
    </source>
</evidence>
<gene>
    <name evidence="1" type="ORF">DPMN_024088</name>
</gene>
<name>A0A9D4LN91_DREPO</name>
<organism evidence="1 2">
    <name type="scientific">Dreissena polymorpha</name>
    <name type="common">Zebra mussel</name>
    <name type="synonym">Mytilus polymorpha</name>
    <dbReference type="NCBI Taxonomy" id="45954"/>
    <lineage>
        <taxon>Eukaryota</taxon>
        <taxon>Metazoa</taxon>
        <taxon>Spiralia</taxon>
        <taxon>Lophotrochozoa</taxon>
        <taxon>Mollusca</taxon>
        <taxon>Bivalvia</taxon>
        <taxon>Autobranchia</taxon>
        <taxon>Heteroconchia</taxon>
        <taxon>Euheterodonta</taxon>
        <taxon>Imparidentia</taxon>
        <taxon>Neoheterodontei</taxon>
        <taxon>Myida</taxon>
        <taxon>Dreissenoidea</taxon>
        <taxon>Dreissenidae</taxon>
        <taxon>Dreissena</taxon>
    </lineage>
</organism>
<comment type="caution">
    <text evidence="1">The sequence shown here is derived from an EMBL/GenBank/DDBJ whole genome shotgun (WGS) entry which is preliminary data.</text>
</comment>
<dbReference type="EMBL" id="JAIWYP010000002">
    <property type="protein sequence ID" value="KAH3861160.1"/>
    <property type="molecule type" value="Genomic_DNA"/>
</dbReference>